<dbReference type="InterPro" id="IPR008183">
    <property type="entry name" value="Aldose_1/G6P_1-epimerase"/>
</dbReference>
<sequence length="289" mass="32048">MPDLTINSGALSASFRPDLGGRLTRLTHRDYGDVIVPLTDVDFDPLNWPKAGAFPLFPFHGRLADASFEHGGRCLQLQPNPNRGTDAMHGPAHRRPWDVLKSTLDETVLTLNYKADPEWPFEFRAVQRFRICGSRMDIEFELTNQAGTAVPAGLGWHPYFISSLNNPIRCNATMRRKSSASTDPKDSWERRPLPVEPLSSYPFTEHLSDWSETSIASGRGKVEITRHEGFPFVVIHRTPNYTCVEPVSHEAGALGLPELAREGAGLATLRPLSTAIGRISISVNSNQSH</sequence>
<gene>
    <name evidence="1" type="ORF">NE863_27695</name>
</gene>
<accession>A0A9Q9DDG1</accession>
<evidence type="ECO:0000313" key="2">
    <source>
        <dbReference type="Proteomes" id="UP001055460"/>
    </source>
</evidence>
<keyword evidence="1" id="KW-0614">Plasmid</keyword>
<dbReference type="AlphaFoldDB" id="A0A9Q9DDG1"/>
<dbReference type="Gene3D" id="2.70.98.10">
    <property type="match status" value="1"/>
</dbReference>
<dbReference type="EMBL" id="CP098809">
    <property type="protein sequence ID" value="USJ27698.1"/>
    <property type="molecule type" value="Genomic_DNA"/>
</dbReference>
<evidence type="ECO:0000313" key="1">
    <source>
        <dbReference type="EMBL" id="USJ27698.1"/>
    </source>
</evidence>
<name>A0A9Q9DDG1_ENSAD</name>
<dbReference type="GO" id="GO:0030246">
    <property type="term" value="F:carbohydrate binding"/>
    <property type="evidence" value="ECO:0007669"/>
    <property type="project" value="InterPro"/>
</dbReference>
<dbReference type="Pfam" id="PF01263">
    <property type="entry name" value="Aldose_epim"/>
    <property type="match status" value="1"/>
</dbReference>
<geneLocation type="plasmid" evidence="1 2">
    <name>pB</name>
</geneLocation>
<dbReference type="InterPro" id="IPR011013">
    <property type="entry name" value="Gal_mutarotase_sf_dom"/>
</dbReference>
<dbReference type="RefSeq" id="WP_252161245.1">
    <property type="nucleotide sequence ID" value="NZ_CP098809.1"/>
</dbReference>
<dbReference type="SUPFAM" id="SSF74650">
    <property type="entry name" value="Galactose mutarotase-like"/>
    <property type="match status" value="1"/>
</dbReference>
<dbReference type="Proteomes" id="UP001055460">
    <property type="component" value="Plasmid pB"/>
</dbReference>
<dbReference type="GO" id="GO:0016853">
    <property type="term" value="F:isomerase activity"/>
    <property type="evidence" value="ECO:0007669"/>
    <property type="project" value="InterPro"/>
</dbReference>
<dbReference type="GO" id="GO:0005975">
    <property type="term" value="P:carbohydrate metabolic process"/>
    <property type="evidence" value="ECO:0007669"/>
    <property type="project" value="InterPro"/>
</dbReference>
<dbReference type="InterPro" id="IPR014718">
    <property type="entry name" value="GH-type_carb-bd"/>
</dbReference>
<reference evidence="1" key="1">
    <citation type="submission" date="2022-06" db="EMBL/GenBank/DDBJ databases">
        <title>Physiological and biochemical characterization and genomic elucidation of a strain of the genus Ensifer adhaerens M8 that combines arsenic oxidation and chromium reduction.</title>
        <authorList>
            <person name="Li X."/>
            <person name="Yu c."/>
        </authorList>
    </citation>
    <scope>NUCLEOTIDE SEQUENCE</scope>
    <source>
        <strain evidence="1">M8</strain>
        <plasmid evidence="1">pB</plasmid>
    </source>
</reference>
<proteinExistence type="predicted"/>
<organism evidence="1 2">
    <name type="scientific">Ensifer adhaerens</name>
    <name type="common">Sinorhizobium morelense</name>
    <dbReference type="NCBI Taxonomy" id="106592"/>
    <lineage>
        <taxon>Bacteria</taxon>
        <taxon>Pseudomonadati</taxon>
        <taxon>Pseudomonadota</taxon>
        <taxon>Alphaproteobacteria</taxon>
        <taxon>Hyphomicrobiales</taxon>
        <taxon>Rhizobiaceae</taxon>
        <taxon>Sinorhizobium/Ensifer group</taxon>
        <taxon>Ensifer</taxon>
    </lineage>
</organism>
<protein>
    <submittedName>
        <fullName evidence="1">Aldose 1-epimerase</fullName>
    </submittedName>
</protein>